<feature type="domain" description="SIS" evidence="5">
    <location>
        <begin position="107"/>
        <end position="239"/>
    </location>
</feature>
<gene>
    <name evidence="6" type="ORF">SALLE_v1c08550</name>
</gene>
<dbReference type="InterPro" id="IPR000281">
    <property type="entry name" value="HTH_RpiR"/>
</dbReference>
<dbReference type="InterPro" id="IPR046348">
    <property type="entry name" value="SIS_dom_sf"/>
</dbReference>
<dbReference type="GO" id="GO:0097367">
    <property type="term" value="F:carbohydrate derivative binding"/>
    <property type="evidence" value="ECO:0007669"/>
    <property type="project" value="InterPro"/>
</dbReference>
<dbReference type="InterPro" id="IPR047640">
    <property type="entry name" value="RpiR-like"/>
</dbReference>
<dbReference type="InterPro" id="IPR035472">
    <property type="entry name" value="RpiR-like_SIS"/>
</dbReference>
<dbReference type="GO" id="GO:0003677">
    <property type="term" value="F:DNA binding"/>
    <property type="evidence" value="ECO:0007669"/>
    <property type="project" value="UniProtKB-KW"/>
</dbReference>
<dbReference type="Pfam" id="PF01418">
    <property type="entry name" value="HTH_6"/>
    <property type="match status" value="1"/>
</dbReference>
<dbReference type="Gene3D" id="3.40.50.10490">
    <property type="entry name" value="Glucose-6-phosphate isomerase like protein, domain 1"/>
    <property type="match status" value="1"/>
</dbReference>
<dbReference type="PROSITE" id="PS51071">
    <property type="entry name" value="HTH_RPIR"/>
    <property type="match status" value="1"/>
</dbReference>
<organism evidence="6 7">
    <name type="scientific">Spiroplasma alleghenense</name>
    <dbReference type="NCBI Taxonomy" id="216931"/>
    <lineage>
        <taxon>Bacteria</taxon>
        <taxon>Bacillati</taxon>
        <taxon>Mycoplasmatota</taxon>
        <taxon>Mollicutes</taxon>
        <taxon>Entomoplasmatales</taxon>
        <taxon>Spiroplasmataceae</taxon>
        <taxon>Spiroplasma</taxon>
    </lineage>
</organism>
<protein>
    <submittedName>
        <fullName evidence="6">MurR/RpiR family transcriptional regulator</fullName>
    </submittedName>
</protein>
<keyword evidence="7" id="KW-1185">Reference proteome</keyword>
<reference evidence="6 7" key="1">
    <citation type="submission" date="2018-07" db="EMBL/GenBank/DDBJ databases">
        <title>Complete genome sequence of Spiroplasma alleghenense PLHS-1 (ATCC 51752).</title>
        <authorList>
            <person name="Chou L."/>
            <person name="Lee T.-Y."/>
            <person name="Tsai Y.-M."/>
            <person name="Kuo C.-H."/>
        </authorList>
    </citation>
    <scope>NUCLEOTIDE SEQUENCE [LARGE SCALE GENOMIC DNA]</scope>
    <source>
        <strain evidence="6 7">PLHS-1</strain>
    </source>
</reference>
<accession>A0A345Z4J6</accession>
<evidence type="ECO:0000313" key="6">
    <source>
        <dbReference type="EMBL" id="AXK51525.1"/>
    </source>
</evidence>
<dbReference type="InterPro" id="IPR036388">
    <property type="entry name" value="WH-like_DNA-bd_sf"/>
</dbReference>
<dbReference type="PANTHER" id="PTHR30514">
    <property type="entry name" value="GLUCOKINASE"/>
    <property type="match status" value="1"/>
</dbReference>
<dbReference type="PROSITE" id="PS51464">
    <property type="entry name" value="SIS"/>
    <property type="match status" value="1"/>
</dbReference>
<dbReference type="Pfam" id="PF01380">
    <property type="entry name" value="SIS"/>
    <property type="match status" value="1"/>
</dbReference>
<dbReference type="Proteomes" id="UP000254792">
    <property type="component" value="Chromosome"/>
</dbReference>
<keyword evidence="2" id="KW-0238">DNA-binding</keyword>
<dbReference type="AlphaFoldDB" id="A0A345Z4J6"/>
<dbReference type="CDD" id="cd05013">
    <property type="entry name" value="SIS_RpiR"/>
    <property type="match status" value="1"/>
</dbReference>
<dbReference type="GO" id="GO:1901135">
    <property type="term" value="P:carbohydrate derivative metabolic process"/>
    <property type="evidence" value="ECO:0007669"/>
    <property type="project" value="InterPro"/>
</dbReference>
<dbReference type="EMBL" id="CP031376">
    <property type="protein sequence ID" value="AXK51525.1"/>
    <property type="molecule type" value="Genomic_DNA"/>
</dbReference>
<feature type="domain" description="HTH rpiR-type" evidence="4">
    <location>
        <begin position="1"/>
        <end position="74"/>
    </location>
</feature>
<evidence type="ECO:0000256" key="3">
    <source>
        <dbReference type="ARBA" id="ARBA00023163"/>
    </source>
</evidence>
<evidence type="ECO:0000313" key="7">
    <source>
        <dbReference type="Proteomes" id="UP000254792"/>
    </source>
</evidence>
<evidence type="ECO:0000259" key="5">
    <source>
        <dbReference type="PROSITE" id="PS51464"/>
    </source>
</evidence>
<evidence type="ECO:0000256" key="2">
    <source>
        <dbReference type="ARBA" id="ARBA00023125"/>
    </source>
</evidence>
<keyword evidence="1" id="KW-0805">Transcription regulation</keyword>
<dbReference type="SUPFAM" id="SSF53697">
    <property type="entry name" value="SIS domain"/>
    <property type="match status" value="1"/>
</dbReference>
<proteinExistence type="predicted"/>
<keyword evidence="3" id="KW-0804">Transcription</keyword>
<dbReference type="InterPro" id="IPR009057">
    <property type="entry name" value="Homeodomain-like_sf"/>
</dbReference>
<dbReference type="Gene3D" id="1.10.10.10">
    <property type="entry name" value="Winged helix-like DNA-binding domain superfamily/Winged helix DNA-binding domain"/>
    <property type="match status" value="1"/>
</dbReference>
<dbReference type="RefSeq" id="WP_162807959.1">
    <property type="nucleotide sequence ID" value="NZ_CP031376.1"/>
</dbReference>
<dbReference type="PANTHER" id="PTHR30514:SF1">
    <property type="entry name" value="HTH-TYPE TRANSCRIPTIONAL REGULATOR HEXR-RELATED"/>
    <property type="match status" value="1"/>
</dbReference>
<evidence type="ECO:0000259" key="4">
    <source>
        <dbReference type="PROSITE" id="PS51071"/>
    </source>
</evidence>
<dbReference type="KEGG" id="salx:SALLE_v1c08550"/>
<dbReference type="GO" id="GO:0003700">
    <property type="term" value="F:DNA-binding transcription factor activity"/>
    <property type="evidence" value="ECO:0007669"/>
    <property type="project" value="InterPro"/>
</dbReference>
<sequence>MKKSAYSFLTNNRGKSDLLEYICKKLEAKQDLEINDISKNCYMSKASITRYFQEHGFEGFREFRVLLQNESKALFEQKPDGDFETEFVFDVVRQTFNLNSSEEFEKVYSLLQKANRIIISSVGGNNSVAMELKTRLERLGFASEFNPDYHGAFISINNTQPGDILFAFSYSGITDEVIKHAKAAKLHGCQVIAFTRDEKSALFDLADVILKLDDSENTLRLVGLKSKVSMFYLVIKLFTFIYNSDPEKFSKILFNNIYAK</sequence>
<name>A0A345Z4J6_9MOLU</name>
<dbReference type="InterPro" id="IPR001347">
    <property type="entry name" value="SIS_dom"/>
</dbReference>
<dbReference type="SUPFAM" id="SSF46689">
    <property type="entry name" value="Homeodomain-like"/>
    <property type="match status" value="1"/>
</dbReference>
<evidence type="ECO:0000256" key="1">
    <source>
        <dbReference type="ARBA" id="ARBA00023015"/>
    </source>
</evidence>